<reference evidence="3 5" key="2">
    <citation type="submission" date="2023-09" db="EMBL/GenBank/DDBJ databases">
        <title>Complete-Gapless Cercospora beticola genome.</title>
        <authorList>
            <person name="Wyatt N.A."/>
            <person name="Spanner R.E."/>
            <person name="Bolton M.D."/>
        </authorList>
    </citation>
    <scope>NUCLEOTIDE SEQUENCE [LARGE SCALE GENOMIC DNA]</scope>
    <source>
        <strain evidence="3">Cb09-40</strain>
    </source>
</reference>
<dbReference type="InterPro" id="IPR037738">
    <property type="entry name" value="Ecm13-like"/>
</dbReference>
<accession>A0A2G5HQ37</accession>
<evidence type="ECO:0000313" key="5">
    <source>
        <dbReference type="Proteomes" id="UP001302367"/>
    </source>
</evidence>
<proteinExistence type="predicted"/>
<reference evidence="2 4" key="1">
    <citation type="submission" date="2015-10" db="EMBL/GenBank/DDBJ databases">
        <title>The cercosporin biosynthetic gene cluster was horizontally transferred to several fungal lineages and shown to be expanded in Cercospora beticola based on microsynteny with recipient genomes.</title>
        <authorList>
            <person name="De Jonge R."/>
            <person name="Ebert M.K."/>
            <person name="Suttle J.C."/>
            <person name="Jurick Ii W.M."/>
            <person name="Secor G.A."/>
            <person name="Thomma B.P."/>
            <person name="Van De Peer Y."/>
            <person name="Bolton M.D."/>
        </authorList>
    </citation>
    <scope>NUCLEOTIDE SEQUENCE [LARGE SCALE GENOMIC DNA]</scope>
    <source>
        <strain evidence="2 4">09-40</strain>
    </source>
</reference>
<evidence type="ECO:0000313" key="3">
    <source>
        <dbReference type="EMBL" id="WPB05482.1"/>
    </source>
</evidence>
<feature type="region of interest" description="Disordered" evidence="1">
    <location>
        <begin position="159"/>
        <end position="198"/>
    </location>
</feature>
<dbReference type="Proteomes" id="UP001302367">
    <property type="component" value="Chromosome 6"/>
</dbReference>
<dbReference type="Proteomes" id="UP000230605">
    <property type="component" value="Chromosome 6"/>
</dbReference>
<evidence type="ECO:0000313" key="2">
    <source>
        <dbReference type="EMBL" id="PIA94645.1"/>
    </source>
</evidence>
<dbReference type="PANTHER" id="PTHR36826">
    <property type="entry name" value="PROTEIN ECM13"/>
    <property type="match status" value="1"/>
</dbReference>
<dbReference type="AlphaFoldDB" id="A0A2G5HQ37"/>
<organism evidence="2 4">
    <name type="scientific">Cercospora beticola</name>
    <name type="common">Sugarbeet leaf spot fungus</name>
    <dbReference type="NCBI Taxonomy" id="122368"/>
    <lineage>
        <taxon>Eukaryota</taxon>
        <taxon>Fungi</taxon>
        <taxon>Dikarya</taxon>
        <taxon>Ascomycota</taxon>
        <taxon>Pezizomycotina</taxon>
        <taxon>Dothideomycetes</taxon>
        <taxon>Dothideomycetidae</taxon>
        <taxon>Mycosphaerellales</taxon>
        <taxon>Mycosphaerellaceae</taxon>
        <taxon>Cercospora</taxon>
    </lineage>
</organism>
<name>A0A2G5HQ37_CERBT</name>
<gene>
    <name evidence="2" type="ORF">CB0940_08888</name>
    <name evidence="3" type="ORF">RHO25_010134</name>
</gene>
<evidence type="ECO:0000313" key="4">
    <source>
        <dbReference type="Proteomes" id="UP000230605"/>
    </source>
</evidence>
<feature type="compositionally biased region" description="Acidic residues" evidence="1">
    <location>
        <begin position="159"/>
        <end position="184"/>
    </location>
</feature>
<sequence length="265" mass="30009">MHLPHWTSFKLFKSHFKPVEGNLAQALQNSGHCQMLFRPQKPSRLTISTTATEVQATIEEDKRKTREEESIMQAYHIARIARSRLQKEAERKDHNLRCLVGHANLLDDLAETIEEVDPDFDIDELEPYIESPVLCDSVTAKPIRRGQVDAILRSIDLPEDADDEILDDDDEDEVYDESDDDLDDPPTPPSTPEQAEFGGKQDYGALLTGHGLISNVEFSLEPDYGQEDEECTVAEQSCMDYTPPKTIRRMKRLPIITITALGEDT</sequence>
<dbReference type="EMBL" id="CP134189">
    <property type="protein sequence ID" value="WPB05482.1"/>
    <property type="molecule type" value="Genomic_DNA"/>
</dbReference>
<evidence type="ECO:0000256" key="1">
    <source>
        <dbReference type="SAM" id="MobiDB-lite"/>
    </source>
</evidence>
<dbReference type="EMBL" id="LKMD01000104">
    <property type="protein sequence ID" value="PIA94645.1"/>
    <property type="molecule type" value="Genomic_DNA"/>
</dbReference>
<dbReference type="OrthoDB" id="5431245at2759"/>
<protein>
    <submittedName>
        <fullName evidence="2">Uncharacterized protein</fullName>
    </submittedName>
</protein>
<dbReference type="PANTHER" id="PTHR36826:SF1">
    <property type="entry name" value="PROTEIN ECM13"/>
    <property type="match status" value="1"/>
</dbReference>
<keyword evidence="5" id="KW-1185">Reference proteome</keyword>